<dbReference type="AlphaFoldDB" id="A0A9W7DXY5"/>
<organism evidence="4 5">
    <name type="scientific">Triparma retinervis</name>
    <dbReference type="NCBI Taxonomy" id="2557542"/>
    <lineage>
        <taxon>Eukaryota</taxon>
        <taxon>Sar</taxon>
        <taxon>Stramenopiles</taxon>
        <taxon>Ochrophyta</taxon>
        <taxon>Bolidophyceae</taxon>
        <taxon>Parmales</taxon>
        <taxon>Triparmaceae</taxon>
        <taxon>Triparma</taxon>
    </lineage>
</organism>
<dbReference type="PANTHER" id="PTHR43246">
    <property type="entry name" value="PEPTIDYL-PROLYL CIS-TRANS ISOMERASE CYP38, CHLOROPLASTIC"/>
    <property type="match status" value="1"/>
</dbReference>
<dbReference type="Proteomes" id="UP001165082">
    <property type="component" value="Unassembled WGS sequence"/>
</dbReference>
<evidence type="ECO:0000256" key="3">
    <source>
        <dbReference type="ARBA" id="ARBA00023235"/>
    </source>
</evidence>
<protein>
    <recommendedName>
        <fullName evidence="1">peptidylprolyl isomerase</fullName>
        <ecNumber evidence="1">5.2.1.8</ecNumber>
    </recommendedName>
</protein>
<evidence type="ECO:0000313" key="5">
    <source>
        <dbReference type="Proteomes" id="UP001165082"/>
    </source>
</evidence>
<comment type="caution">
    <text evidence="4">The sequence shown here is derived from an EMBL/GenBank/DDBJ whole genome shotgun (WGS) entry which is preliminary data.</text>
</comment>
<sequence length="186" mass="20379">MTKDAPINLQMDPGRQCQEAVELVRLRLEQVGFSGKKPVWLACLKEVNEANRIANSDLLLSQIPKKDLPAATSKLDSLKLSIDALRDAVRNEDIKSTLAAQDRAAQELYEIRLLAMKPGLPYEVPKDVASGLPILKGRATVEMTIRRPKGSKPFTLDDGTKADTLPLSLVVDGYRSPVTAGNFVDL</sequence>
<dbReference type="OrthoDB" id="1735926at2759"/>
<keyword evidence="3" id="KW-0413">Isomerase</keyword>
<name>A0A9W7DXY5_9STRA</name>
<evidence type="ECO:0000256" key="1">
    <source>
        <dbReference type="ARBA" id="ARBA00013194"/>
    </source>
</evidence>
<dbReference type="EC" id="5.2.1.8" evidence="1"/>
<accession>A0A9W7DXY5</accession>
<keyword evidence="2" id="KW-0697">Rotamase</keyword>
<proteinExistence type="predicted"/>
<reference evidence="4" key="1">
    <citation type="submission" date="2022-07" db="EMBL/GenBank/DDBJ databases">
        <title>Genome analysis of Parmales, a sister group of diatoms, reveals the evolutionary specialization of diatoms from phago-mixotrophs to photoautotrophs.</title>
        <authorList>
            <person name="Ban H."/>
            <person name="Sato S."/>
            <person name="Yoshikawa S."/>
            <person name="Kazumasa Y."/>
            <person name="Nakamura Y."/>
            <person name="Ichinomiya M."/>
            <person name="Saitoh K."/>
            <person name="Sato N."/>
            <person name="Blanc-Mathieu R."/>
            <person name="Endo H."/>
            <person name="Kuwata A."/>
            <person name="Ogata H."/>
        </authorList>
    </citation>
    <scope>NUCLEOTIDE SEQUENCE</scope>
</reference>
<feature type="non-terminal residue" evidence="4">
    <location>
        <position position="186"/>
    </location>
</feature>
<evidence type="ECO:0000313" key="4">
    <source>
        <dbReference type="EMBL" id="GMH58908.1"/>
    </source>
</evidence>
<dbReference type="GO" id="GO:0003755">
    <property type="term" value="F:peptidyl-prolyl cis-trans isomerase activity"/>
    <property type="evidence" value="ECO:0007669"/>
    <property type="project" value="UniProtKB-KW"/>
</dbReference>
<dbReference type="InterPro" id="IPR044665">
    <property type="entry name" value="E_coli_cyclophilin_A-like"/>
</dbReference>
<keyword evidence="5" id="KW-1185">Reference proteome</keyword>
<dbReference type="EMBL" id="BRXZ01000974">
    <property type="protein sequence ID" value="GMH58908.1"/>
    <property type="molecule type" value="Genomic_DNA"/>
</dbReference>
<evidence type="ECO:0000256" key="2">
    <source>
        <dbReference type="ARBA" id="ARBA00023110"/>
    </source>
</evidence>
<gene>
    <name evidence="4" type="ORF">TrRE_jg4946</name>
</gene>